<sequence>MVGKMAHKLQEPQPTENRHFDHPSLMALHSGHLDARIFLRPTKPQQHRRAMRLGSRTKLRRRDCHRISWLLDSLRHNGGGLLLCRVEDAKKITQRLTESLWWERSHNVRRNSE</sequence>
<dbReference type="Proteomes" id="UP000186922">
    <property type="component" value="Unassembled WGS sequence"/>
</dbReference>
<dbReference type="AlphaFoldDB" id="A0A1D1VBS4"/>
<dbReference type="EMBL" id="BDGG01000003">
    <property type="protein sequence ID" value="GAU95958.1"/>
    <property type="molecule type" value="Genomic_DNA"/>
</dbReference>
<evidence type="ECO:0000313" key="3">
    <source>
        <dbReference type="Proteomes" id="UP000186922"/>
    </source>
</evidence>
<protein>
    <submittedName>
        <fullName evidence="2">Uncharacterized protein</fullName>
    </submittedName>
</protein>
<feature type="region of interest" description="Disordered" evidence="1">
    <location>
        <begin position="1"/>
        <end position="21"/>
    </location>
</feature>
<evidence type="ECO:0000256" key="1">
    <source>
        <dbReference type="SAM" id="MobiDB-lite"/>
    </source>
</evidence>
<keyword evidence="3" id="KW-1185">Reference proteome</keyword>
<proteinExistence type="predicted"/>
<organism evidence="2 3">
    <name type="scientific">Ramazzottius varieornatus</name>
    <name type="common">Water bear</name>
    <name type="synonym">Tardigrade</name>
    <dbReference type="NCBI Taxonomy" id="947166"/>
    <lineage>
        <taxon>Eukaryota</taxon>
        <taxon>Metazoa</taxon>
        <taxon>Ecdysozoa</taxon>
        <taxon>Tardigrada</taxon>
        <taxon>Eutardigrada</taxon>
        <taxon>Parachela</taxon>
        <taxon>Hypsibioidea</taxon>
        <taxon>Ramazzottiidae</taxon>
        <taxon>Ramazzottius</taxon>
    </lineage>
</organism>
<gene>
    <name evidence="2" type="primary">RvY_07473</name>
    <name evidence="2" type="synonym">RvY_07473.2</name>
    <name evidence="2" type="ORF">RvY_07473-2</name>
</gene>
<accession>A0A1D1VBS4</accession>
<evidence type="ECO:0000313" key="2">
    <source>
        <dbReference type="EMBL" id="GAU95958.1"/>
    </source>
</evidence>
<reference evidence="2 3" key="1">
    <citation type="journal article" date="2016" name="Nat. Commun.">
        <title>Extremotolerant tardigrade genome and improved radiotolerance of human cultured cells by tardigrade-unique protein.</title>
        <authorList>
            <person name="Hashimoto T."/>
            <person name="Horikawa D.D."/>
            <person name="Saito Y."/>
            <person name="Kuwahara H."/>
            <person name="Kozuka-Hata H."/>
            <person name="Shin-I T."/>
            <person name="Minakuchi Y."/>
            <person name="Ohishi K."/>
            <person name="Motoyama A."/>
            <person name="Aizu T."/>
            <person name="Enomoto A."/>
            <person name="Kondo K."/>
            <person name="Tanaka S."/>
            <person name="Hara Y."/>
            <person name="Koshikawa S."/>
            <person name="Sagara H."/>
            <person name="Miura T."/>
            <person name="Yokobori S."/>
            <person name="Miyagawa K."/>
            <person name="Suzuki Y."/>
            <person name="Kubo T."/>
            <person name="Oyama M."/>
            <person name="Kohara Y."/>
            <person name="Fujiyama A."/>
            <person name="Arakawa K."/>
            <person name="Katayama T."/>
            <person name="Toyoda A."/>
            <person name="Kunieda T."/>
        </authorList>
    </citation>
    <scope>NUCLEOTIDE SEQUENCE [LARGE SCALE GENOMIC DNA]</scope>
    <source>
        <strain evidence="2 3">YOKOZUNA-1</strain>
    </source>
</reference>
<name>A0A1D1VBS4_RAMVA</name>
<comment type="caution">
    <text evidence="2">The sequence shown here is derived from an EMBL/GenBank/DDBJ whole genome shotgun (WGS) entry which is preliminary data.</text>
</comment>